<dbReference type="KEGG" id="wbr:holE"/>
<dbReference type="OrthoDB" id="6506252at2"/>
<evidence type="ECO:0000313" key="2">
    <source>
        <dbReference type="Proteomes" id="UP000000562"/>
    </source>
</evidence>
<keyword evidence="2" id="KW-1185">Reference proteome</keyword>
<dbReference type="InterPro" id="IPR036745">
    <property type="entry name" value="PolIII_theta_sf"/>
</dbReference>
<proteinExistence type="predicted"/>
<protein>
    <submittedName>
        <fullName evidence="1">HolE protein</fullName>
    </submittedName>
</protein>
<dbReference type="EMBL" id="BA000021">
    <property type="protein sequence ID" value="BAC24362.1"/>
    <property type="molecule type" value="Genomic_DNA"/>
</dbReference>
<dbReference type="GO" id="GO:0003677">
    <property type="term" value="F:DNA binding"/>
    <property type="evidence" value="ECO:0007669"/>
    <property type="project" value="InterPro"/>
</dbReference>
<organism evidence="1 2">
    <name type="scientific">Wigglesworthia glossinidia brevipalpis</name>
    <dbReference type="NCBI Taxonomy" id="36870"/>
    <lineage>
        <taxon>Bacteria</taxon>
        <taxon>Pseudomonadati</taxon>
        <taxon>Pseudomonadota</taxon>
        <taxon>Gammaproteobacteria</taxon>
        <taxon>Enterobacterales</taxon>
        <taxon>Erwiniaceae</taxon>
        <taxon>Wigglesworthia</taxon>
    </lineage>
</organism>
<reference evidence="1 2" key="1">
    <citation type="journal article" date="2002" name="Nat. Genet.">
        <title>Genome sequence of the endocellular obligate symbiont of tsetse flies, Wigglesworthia glossinidia.</title>
        <authorList>
            <person name="Akman L."/>
            <person name="Yamashita A."/>
            <person name="Watanabe H."/>
            <person name="Oshima K."/>
            <person name="Shiba T."/>
            <person name="Hattori M."/>
            <person name="Aksoy S."/>
        </authorList>
    </citation>
    <scope>NUCLEOTIDE SEQUENCE [LARGE SCALE GENOMIC DNA]</scope>
</reference>
<dbReference type="AlphaFoldDB" id="Q8D2Y6"/>
<dbReference type="HOGENOM" id="CLU_176900_0_1_6"/>
<dbReference type="GO" id="GO:0006260">
    <property type="term" value="P:DNA replication"/>
    <property type="evidence" value="ECO:0007669"/>
    <property type="project" value="InterPro"/>
</dbReference>
<dbReference type="Gene3D" id="1.20.58.250">
    <property type="entry name" value="DNA polymerase III-theta"/>
    <property type="match status" value="1"/>
</dbReference>
<dbReference type="GO" id="GO:0003887">
    <property type="term" value="F:DNA-directed DNA polymerase activity"/>
    <property type="evidence" value="ECO:0007669"/>
    <property type="project" value="InterPro"/>
</dbReference>
<accession>Q8D2Y6</accession>
<name>Q8D2Y6_WIGBR</name>
<evidence type="ECO:0000313" key="1">
    <source>
        <dbReference type="EMBL" id="BAC24362.1"/>
    </source>
</evidence>
<gene>
    <name evidence="1" type="primary">holE</name>
</gene>
<dbReference type="STRING" id="36870.gene:10368704"/>
<dbReference type="Pfam" id="PF06440">
    <property type="entry name" value="DNA_pol3_theta"/>
    <property type="match status" value="1"/>
</dbReference>
<dbReference type="Proteomes" id="UP000000562">
    <property type="component" value="Chromosome"/>
</dbReference>
<dbReference type="NCBIfam" id="NF008207">
    <property type="entry name" value="PRK10969.1"/>
    <property type="match status" value="1"/>
</dbReference>
<dbReference type="SUPFAM" id="SSF46575">
    <property type="entry name" value="DNA polymerase III theta subunit-like"/>
    <property type="match status" value="1"/>
</dbReference>
<sequence>MNQITLNLFKISKKNREKIMVDLASSGVVFRERYNMPVSIEQIENNQPEYLLSYFRKRLIYYRIISKKLKKSFKKI</sequence>
<dbReference type="InterPro" id="IPR009052">
    <property type="entry name" value="DNA_pol_III_theta_bac"/>
</dbReference>
<dbReference type="eggNOG" id="ENOG5032S2T">
    <property type="taxonomic scope" value="Bacteria"/>
</dbReference>